<accession>A0A834A2V6</accession>
<evidence type="ECO:0000313" key="1">
    <source>
        <dbReference type="EMBL" id="KAF6104499.1"/>
    </source>
</evidence>
<organism evidence="1 2">
    <name type="scientific">Phyllostomus discolor</name>
    <name type="common">pale spear-nosed bat</name>
    <dbReference type="NCBI Taxonomy" id="89673"/>
    <lineage>
        <taxon>Eukaryota</taxon>
        <taxon>Metazoa</taxon>
        <taxon>Chordata</taxon>
        <taxon>Craniata</taxon>
        <taxon>Vertebrata</taxon>
        <taxon>Euteleostomi</taxon>
        <taxon>Mammalia</taxon>
        <taxon>Eutheria</taxon>
        <taxon>Laurasiatheria</taxon>
        <taxon>Chiroptera</taxon>
        <taxon>Yangochiroptera</taxon>
        <taxon>Phyllostomidae</taxon>
        <taxon>Phyllostominae</taxon>
        <taxon>Phyllostomus</taxon>
    </lineage>
</organism>
<dbReference type="AlphaFoldDB" id="A0A834A2V6"/>
<gene>
    <name evidence="1" type="ORF">HJG60_011414</name>
</gene>
<sequence length="239" mass="25071">MGTDWLLKEPVFCALSCGLAAPGNSSGLEGKRERPGVGVGARVHAAGSWRWCVGERPECRAGSGECGRPLGRAPGGQQGPARVTGRFLGGRQSEAQTEVEIGAVPGASGRAVFLTFSWVCPSSLQGPLSLDPCTVMLTLGGVSVLSRATASPHPSPDPARLLSALPEVFLLHDALTWHLPTLVAWRCCPWLWRWGPSAGTVGRAACPARWWALPASPAGFVSEQLELVSHHSLGAQADL</sequence>
<name>A0A834A2V6_9CHIR</name>
<proteinExistence type="predicted"/>
<comment type="caution">
    <text evidence="1">The sequence shown here is derived from an EMBL/GenBank/DDBJ whole genome shotgun (WGS) entry which is preliminary data.</text>
</comment>
<dbReference type="EMBL" id="JABVXQ010000006">
    <property type="protein sequence ID" value="KAF6104499.1"/>
    <property type="molecule type" value="Genomic_DNA"/>
</dbReference>
<protein>
    <submittedName>
        <fullName evidence="1">Uncharacterized protein</fullName>
    </submittedName>
</protein>
<evidence type="ECO:0000313" key="2">
    <source>
        <dbReference type="Proteomes" id="UP000664940"/>
    </source>
</evidence>
<dbReference type="Proteomes" id="UP000664940">
    <property type="component" value="Unassembled WGS sequence"/>
</dbReference>
<reference evidence="1 2" key="1">
    <citation type="journal article" date="2020" name="Nature">
        <title>Six reference-quality genomes reveal evolution of bat adaptations.</title>
        <authorList>
            <person name="Jebb D."/>
            <person name="Huang Z."/>
            <person name="Pippel M."/>
            <person name="Hughes G.M."/>
            <person name="Lavrichenko K."/>
            <person name="Devanna P."/>
            <person name="Winkler S."/>
            <person name="Jermiin L.S."/>
            <person name="Skirmuntt E.C."/>
            <person name="Katzourakis A."/>
            <person name="Burkitt-Gray L."/>
            <person name="Ray D.A."/>
            <person name="Sullivan K.A.M."/>
            <person name="Roscito J.G."/>
            <person name="Kirilenko B.M."/>
            <person name="Davalos L.M."/>
            <person name="Corthals A.P."/>
            <person name="Power M.L."/>
            <person name="Jones G."/>
            <person name="Ransome R.D."/>
            <person name="Dechmann D.K.N."/>
            <person name="Locatelli A.G."/>
            <person name="Puechmaille S.J."/>
            <person name="Fedrigo O."/>
            <person name="Jarvis E.D."/>
            <person name="Hiller M."/>
            <person name="Vernes S.C."/>
            <person name="Myers E.W."/>
            <person name="Teeling E.C."/>
        </authorList>
    </citation>
    <scope>NUCLEOTIDE SEQUENCE [LARGE SCALE GENOMIC DNA]</scope>
    <source>
        <strain evidence="1">Bat1K_MPI-CBG_1</strain>
    </source>
</reference>